<evidence type="ECO:0000313" key="1">
    <source>
        <dbReference type="EMBL" id="MBC9208662.1"/>
    </source>
</evidence>
<proteinExistence type="predicted"/>
<organism evidence="1 2">
    <name type="scientific">Teichococcus aerophilus</name>
    <dbReference type="NCBI Taxonomy" id="1224513"/>
    <lineage>
        <taxon>Bacteria</taxon>
        <taxon>Pseudomonadati</taxon>
        <taxon>Pseudomonadota</taxon>
        <taxon>Alphaproteobacteria</taxon>
        <taxon>Acetobacterales</taxon>
        <taxon>Roseomonadaceae</taxon>
        <taxon>Roseomonas</taxon>
    </lineage>
</organism>
<accession>A0ABR7RRB8</accession>
<evidence type="ECO:0000313" key="2">
    <source>
        <dbReference type="Proteomes" id="UP000626026"/>
    </source>
</evidence>
<name>A0ABR7RRB8_9PROT</name>
<comment type="caution">
    <text evidence="1">The sequence shown here is derived from an EMBL/GenBank/DDBJ whole genome shotgun (WGS) entry which is preliminary data.</text>
</comment>
<dbReference type="EMBL" id="JACTVA010000036">
    <property type="protein sequence ID" value="MBC9208662.1"/>
    <property type="molecule type" value="Genomic_DNA"/>
</dbReference>
<gene>
    <name evidence="1" type="ORF">IBL26_17565</name>
</gene>
<dbReference type="Proteomes" id="UP000626026">
    <property type="component" value="Unassembled WGS sequence"/>
</dbReference>
<reference evidence="1 2" key="1">
    <citation type="journal article" date="2013" name="Int. J. Syst. Evol. Microbiol.">
        <title>Roseomonas aerophila sp. nov., isolated from air.</title>
        <authorList>
            <person name="Kim S.J."/>
            <person name="Weon H.Y."/>
            <person name="Ahn J.H."/>
            <person name="Hong S.B."/>
            <person name="Seok S.J."/>
            <person name="Whang K.S."/>
            <person name="Kwon S.W."/>
        </authorList>
    </citation>
    <scope>NUCLEOTIDE SEQUENCE [LARGE SCALE GENOMIC DNA]</scope>
    <source>
        <strain evidence="1 2">NBRC 108923</strain>
    </source>
</reference>
<protein>
    <submittedName>
        <fullName evidence="1">Uncharacterized protein</fullName>
    </submittedName>
</protein>
<sequence length="249" mass="25425">MVQSAVPGIVFVPLATLPAAPAAAANREGCEHLLAKPASPAARQVAASGWAVTAEVPLGRYRAVSFVGKLEPSTSGTCQLSDGNVAIYEGEQLRAVAYAGRAAQRSLGRAVALEGVGLRLWDGDILPGPLADLRLNGDGSLSIVALAAEERRCQGRAVIPNILGMPMDAARAALLGAGWRPVAGSNSTPGSREADLTRRGITEVDGCSGTGMGFCRFNYVGAAGRLGVITAGEADPPTVSDYDVQCNAG</sequence>
<keyword evidence="2" id="KW-1185">Reference proteome</keyword>